<dbReference type="SUPFAM" id="SSF47954">
    <property type="entry name" value="Cyclin-like"/>
    <property type="match status" value="2"/>
</dbReference>
<dbReference type="Proteomes" id="UP000887575">
    <property type="component" value="Unassembled WGS sequence"/>
</dbReference>
<dbReference type="InterPro" id="IPR039361">
    <property type="entry name" value="Cyclin"/>
</dbReference>
<dbReference type="Pfam" id="PF02984">
    <property type="entry name" value="Cyclin_C"/>
    <property type="match status" value="1"/>
</dbReference>
<dbReference type="GO" id="GO:0016538">
    <property type="term" value="F:cyclin-dependent protein serine/threonine kinase regulator activity"/>
    <property type="evidence" value="ECO:0007669"/>
    <property type="project" value="InterPro"/>
</dbReference>
<dbReference type="Pfam" id="PF00134">
    <property type="entry name" value="Cyclin_N"/>
    <property type="match status" value="1"/>
</dbReference>
<feature type="domain" description="Cyclin-like" evidence="6">
    <location>
        <begin position="285"/>
        <end position="369"/>
    </location>
</feature>
<dbReference type="WBParaSite" id="MBELARI_LOCUS11292">
    <property type="protein sequence ID" value="MBELARI_LOCUS11292"/>
    <property type="gene ID" value="MBELARI_LOCUS11292"/>
</dbReference>
<evidence type="ECO:0000256" key="2">
    <source>
        <dbReference type="ARBA" id="ARBA00023127"/>
    </source>
</evidence>
<comment type="similarity">
    <text evidence="4">Belongs to the cyclin family.</text>
</comment>
<accession>A0AAF3EBH6</accession>
<dbReference type="SMART" id="SM00385">
    <property type="entry name" value="CYCLIN"/>
    <property type="match status" value="2"/>
</dbReference>
<dbReference type="GO" id="GO:0044772">
    <property type="term" value="P:mitotic cell cycle phase transition"/>
    <property type="evidence" value="ECO:0007669"/>
    <property type="project" value="InterPro"/>
</dbReference>
<dbReference type="SMART" id="SM01332">
    <property type="entry name" value="Cyclin_C"/>
    <property type="match status" value="1"/>
</dbReference>
<evidence type="ECO:0000313" key="8">
    <source>
        <dbReference type="Proteomes" id="UP000887575"/>
    </source>
</evidence>
<sequence>MSLPADNIQKPRLQRQNGTSNLKLGGQMKGVLKETACASKIGLHGIAFKAQTKPTFEVFMDSPMEDENMDTNIIHQLEKQAENLKKAKDKKQLRDVANQQLKAKTEHSIAPSVPTAPIYEGALSTVFESLPQRSLRSVPMEDESMNTNIIHQLEKRAEDLKKATSKKELKDIANHQIRTKTEHSIAPSVSTASIYEDALSTVFESLPQRSPRPVLDEMELDDIELPTQKSAAENFEHAFELLFESDFEADIYQYMRRREVLLRPSPNYFPTQTEITPANRFTLVEWMSDVCADYNLNLETLALSVAIIDRMLSRKVVPKRSYQLVGAAALMIACKMEEIYFPEVKDFVFSTADACTGRDMIKMERYLMNTLQFDVSLPTCSWFSSRLGFFCNLSHRTSALVSYLIELSLVESDFLEQFPSIIGAAVVHTARVIADHVDFNDDEVSRRALLQHGQIVPVCHMLIKAFKKAPSELKDSIYEKYMEPSNHAVAAIECPHSLLHIN</sequence>
<evidence type="ECO:0000259" key="6">
    <source>
        <dbReference type="SMART" id="SM00385"/>
    </source>
</evidence>
<keyword evidence="1" id="KW-0132">Cell division</keyword>
<reference evidence="9" key="1">
    <citation type="submission" date="2024-02" db="UniProtKB">
        <authorList>
            <consortium name="WormBaseParasite"/>
        </authorList>
    </citation>
    <scope>IDENTIFICATION</scope>
</reference>
<evidence type="ECO:0000256" key="4">
    <source>
        <dbReference type="RuleBase" id="RU000383"/>
    </source>
</evidence>
<proteinExistence type="inferred from homology"/>
<dbReference type="InterPro" id="IPR046965">
    <property type="entry name" value="Cyclin_A/B-like"/>
</dbReference>
<evidence type="ECO:0000256" key="5">
    <source>
        <dbReference type="SAM" id="MobiDB-lite"/>
    </source>
</evidence>
<dbReference type="InterPro" id="IPR004367">
    <property type="entry name" value="Cyclin_C-dom"/>
</dbReference>
<feature type="domain" description="Cyclin C-terminal" evidence="7">
    <location>
        <begin position="378"/>
        <end position="495"/>
    </location>
</feature>
<dbReference type="PIRSF" id="PIRSF001771">
    <property type="entry name" value="Cyclin_A_B_D_E"/>
    <property type="match status" value="1"/>
</dbReference>
<feature type="domain" description="Cyclin-like" evidence="6">
    <location>
        <begin position="381"/>
        <end position="464"/>
    </location>
</feature>
<dbReference type="PROSITE" id="PS00292">
    <property type="entry name" value="CYCLINS"/>
    <property type="match status" value="1"/>
</dbReference>
<keyword evidence="3" id="KW-0131">Cell cycle</keyword>
<evidence type="ECO:0000313" key="9">
    <source>
        <dbReference type="WBParaSite" id="MBELARI_LOCUS11292"/>
    </source>
</evidence>
<dbReference type="Gene3D" id="1.10.472.10">
    <property type="entry name" value="Cyclin-like"/>
    <property type="match status" value="2"/>
</dbReference>
<keyword evidence="8" id="KW-1185">Reference proteome</keyword>
<protein>
    <submittedName>
        <fullName evidence="9">Uncharacterized protein</fullName>
    </submittedName>
</protein>
<dbReference type="InterPro" id="IPR013763">
    <property type="entry name" value="Cyclin-like_dom"/>
</dbReference>
<dbReference type="FunFam" id="1.10.472.10:FF:000001">
    <property type="entry name" value="G2/mitotic-specific cyclin"/>
    <property type="match status" value="1"/>
</dbReference>
<dbReference type="InterPro" id="IPR006671">
    <property type="entry name" value="Cyclin_N"/>
</dbReference>
<organism evidence="8 9">
    <name type="scientific">Mesorhabditis belari</name>
    <dbReference type="NCBI Taxonomy" id="2138241"/>
    <lineage>
        <taxon>Eukaryota</taxon>
        <taxon>Metazoa</taxon>
        <taxon>Ecdysozoa</taxon>
        <taxon>Nematoda</taxon>
        <taxon>Chromadorea</taxon>
        <taxon>Rhabditida</taxon>
        <taxon>Rhabditina</taxon>
        <taxon>Rhabditomorpha</taxon>
        <taxon>Rhabditoidea</taxon>
        <taxon>Rhabditidae</taxon>
        <taxon>Mesorhabditinae</taxon>
        <taxon>Mesorhabditis</taxon>
    </lineage>
</organism>
<dbReference type="GO" id="GO:0051301">
    <property type="term" value="P:cell division"/>
    <property type="evidence" value="ECO:0007669"/>
    <property type="project" value="UniProtKB-KW"/>
</dbReference>
<dbReference type="InterPro" id="IPR036915">
    <property type="entry name" value="Cyclin-like_sf"/>
</dbReference>
<evidence type="ECO:0000256" key="1">
    <source>
        <dbReference type="ARBA" id="ARBA00022618"/>
    </source>
</evidence>
<dbReference type="AlphaFoldDB" id="A0AAF3EBH6"/>
<evidence type="ECO:0000256" key="3">
    <source>
        <dbReference type="ARBA" id="ARBA00023306"/>
    </source>
</evidence>
<dbReference type="PANTHER" id="PTHR10177">
    <property type="entry name" value="CYCLINS"/>
    <property type="match status" value="1"/>
</dbReference>
<name>A0AAF3EBH6_9BILA</name>
<evidence type="ECO:0000259" key="7">
    <source>
        <dbReference type="SMART" id="SM01332"/>
    </source>
</evidence>
<feature type="region of interest" description="Disordered" evidence="5">
    <location>
        <begin position="1"/>
        <end position="24"/>
    </location>
</feature>
<keyword evidence="2 4" id="KW-0195">Cyclin</keyword>
<dbReference type="InterPro" id="IPR048258">
    <property type="entry name" value="Cyclins_cyclin-box"/>
</dbReference>